<evidence type="ECO:0000256" key="10">
    <source>
        <dbReference type="PROSITE-ProRule" id="PRU00104"/>
    </source>
</evidence>
<dbReference type="InterPro" id="IPR000569">
    <property type="entry name" value="HECT_dom"/>
</dbReference>
<keyword evidence="5" id="KW-0963">Cytoplasm</keyword>
<comment type="pathway">
    <text evidence="3">Protein modification; protein ubiquitination.</text>
</comment>
<keyword evidence="8" id="KW-0677">Repeat</keyword>
<dbReference type="Proteomes" id="UP000264820">
    <property type="component" value="Unplaced"/>
</dbReference>
<evidence type="ECO:0000256" key="4">
    <source>
        <dbReference type="ARBA" id="ARBA00012485"/>
    </source>
</evidence>
<evidence type="ECO:0000256" key="1">
    <source>
        <dbReference type="ARBA" id="ARBA00000885"/>
    </source>
</evidence>
<dbReference type="InterPro" id="IPR042469">
    <property type="entry name" value="HECTD3"/>
</dbReference>
<reference evidence="12" key="1">
    <citation type="submission" date="2025-08" db="UniProtKB">
        <authorList>
            <consortium name="Ensembl"/>
        </authorList>
    </citation>
    <scope>IDENTIFICATION</scope>
</reference>
<evidence type="ECO:0000256" key="8">
    <source>
        <dbReference type="ARBA" id="ARBA00022737"/>
    </source>
</evidence>
<name>A0A3Q2Y705_HIPCM</name>
<dbReference type="Pfam" id="PF00632">
    <property type="entry name" value="HECT"/>
    <property type="match status" value="2"/>
</dbReference>
<dbReference type="Gene3D" id="3.30.2410.10">
    <property type="entry name" value="Hect, E3 ligase catalytic domain"/>
    <property type="match status" value="1"/>
</dbReference>
<dbReference type="GO" id="GO:0005737">
    <property type="term" value="C:cytoplasm"/>
    <property type="evidence" value="ECO:0007669"/>
    <property type="project" value="UniProtKB-SubCell"/>
</dbReference>
<dbReference type="Ensembl" id="ENSHCOT00000014797.1">
    <property type="protein sequence ID" value="ENSHCOP00000008841.1"/>
    <property type="gene ID" value="ENSHCOG00000011205.1"/>
</dbReference>
<dbReference type="PROSITE" id="PS50237">
    <property type="entry name" value="HECT"/>
    <property type="match status" value="1"/>
</dbReference>
<reference evidence="12" key="2">
    <citation type="submission" date="2025-09" db="UniProtKB">
        <authorList>
            <consortium name="Ensembl"/>
        </authorList>
    </citation>
    <scope>IDENTIFICATION</scope>
</reference>
<keyword evidence="13" id="KW-1185">Reference proteome</keyword>
<evidence type="ECO:0000256" key="3">
    <source>
        <dbReference type="ARBA" id="ARBA00004906"/>
    </source>
</evidence>
<dbReference type="SUPFAM" id="SSF56204">
    <property type="entry name" value="Hect, E3 ligase catalytic domain"/>
    <property type="match status" value="1"/>
</dbReference>
<evidence type="ECO:0000256" key="6">
    <source>
        <dbReference type="ARBA" id="ARBA00022553"/>
    </source>
</evidence>
<dbReference type="InterPro" id="IPR035983">
    <property type="entry name" value="Hect_E3_ubiquitin_ligase"/>
</dbReference>
<dbReference type="Gene3D" id="3.30.2160.10">
    <property type="entry name" value="Hect, E3 ligase catalytic domain"/>
    <property type="match status" value="1"/>
</dbReference>
<sequence length="381" mass="43386">CRREWLLTFRPNPALLYPVSLLFSWSPFRFLLRGIVWGRQRLSVVSRAWKVKLIGEGADDAGGSEDLVLCSLDVQSEDLVLCPDRFLLNPAALSKDHMVQFRFLGILMAVAIRTKKPLDLHLAPWVWKQLCSMPLGEPDLEEVDLLTFRTLQGILHLENSGITEENFHVMIPLDSFVAHSADGRLVPVGPGGQNISLNFSNRTEYVERALQYRLHEMDSQVASVREGTAPPVSVETLKKLVRYRDIAESHQLVAWFWQSLEEFTNEERVLFLRFVSGRSRLPSNPADMTQKFQIIKVDRPVNGLPTAQTCFFLLRLPPYTSQVVLAERLRYSIHNCPSIDMDNYMLTHNTEPLETSDTEDLKGVAVKWAPRALQIYSSGHC</sequence>
<dbReference type="FunFam" id="3.30.2410.10:FF:000006">
    <property type="entry name" value="probable E3 ubiquitin-protein ligase HERC1 isoform X2"/>
    <property type="match status" value="1"/>
</dbReference>
<evidence type="ECO:0000259" key="11">
    <source>
        <dbReference type="PROSITE" id="PS50237"/>
    </source>
</evidence>
<dbReference type="STRING" id="109280.ENSHCOP00000008841"/>
<keyword evidence="7" id="KW-0808">Transferase</keyword>
<organism evidence="12 13">
    <name type="scientific">Hippocampus comes</name>
    <name type="common">Tiger tail seahorse</name>
    <dbReference type="NCBI Taxonomy" id="109280"/>
    <lineage>
        <taxon>Eukaryota</taxon>
        <taxon>Metazoa</taxon>
        <taxon>Chordata</taxon>
        <taxon>Craniata</taxon>
        <taxon>Vertebrata</taxon>
        <taxon>Euteleostomi</taxon>
        <taxon>Actinopterygii</taxon>
        <taxon>Neopterygii</taxon>
        <taxon>Teleostei</taxon>
        <taxon>Neoteleostei</taxon>
        <taxon>Acanthomorphata</taxon>
        <taxon>Syngnathiaria</taxon>
        <taxon>Syngnathiformes</taxon>
        <taxon>Syngnathoidei</taxon>
        <taxon>Syngnathidae</taxon>
        <taxon>Hippocampus</taxon>
    </lineage>
</organism>
<dbReference type="GeneTree" id="ENSGT00940000166813"/>
<keyword evidence="9 10" id="KW-0833">Ubl conjugation pathway</keyword>
<evidence type="ECO:0000256" key="2">
    <source>
        <dbReference type="ARBA" id="ARBA00004496"/>
    </source>
</evidence>
<dbReference type="EC" id="2.3.2.26" evidence="4"/>
<evidence type="ECO:0000256" key="9">
    <source>
        <dbReference type="ARBA" id="ARBA00022786"/>
    </source>
</evidence>
<dbReference type="PANTHER" id="PTHR46654:SF1">
    <property type="entry name" value="E3 UBIQUITIN-PROTEIN LIGASE HECTD3"/>
    <property type="match status" value="1"/>
</dbReference>
<evidence type="ECO:0000313" key="12">
    <source>
        <dbReference type="Ensembl" id="ENSHCOP00000008841.1"/>
    </source>
</evidence>
<feature type="domain" description="HECT" evidence="11">
    <location>
        <begin position="86"/>
        <end position="347"/>
    </location>
</feature>
<dbReference type="SMART" id="SM00119">
    <property type="entry name" value="HECTc"/>
    <property type="match status" value="1"/>
</dbReference>
<feature type="active site" description="Glycyl thioester intermediate" evidence="10">
    <location>
        <position position="310"/>
    </location>
</feature>
<dbReference type="PANTHER" id="PTHR46654">
    <property type="entry name" value="E3 UBIQUITIN-PROTEIN LIGASE HECTD3"/>
    <property type="match status" value="1"/>
</dbReference>
<evidence type="ECO:0000313" key="13">
    <source>
        <dbReference type="Proteomes" id="UP000264820"/>
    </source>
</evidence>
<dbReference type="GO" id="GO:0061630">
    <property type="term" value="F:ubiquitin protein ligase activity"/>
    <property type="evidence" value="ECO:0007669"/>
    <property type="project" value="UniProtKB-EC"/>
</dbReference>
<evidence type="ECO:0000256" key="5">
    <source>
        <dbReference type="ARBA" id="ARBA00022490"/>
    </source>
</evidence>
<protein>
    <recommendedName>
        <fullName evidence="4">HECT-type E3 ubiquitin transferase</fullName>
        <ecNumber evidence="4">2.3.2.26</ecNumber>
    </recommendedName>
</protein>
<dbReference type="AlphaFoldDB" id="A0A3Q2Y705"/>
<comment type="subcellular location">
    <subcellularLocation>
        <location evidence="2">Cytoplasm</location>
    </subcellularLocation>
</comment>
<evidence type="ECO:0000256" key="7">
    <source>
        <dbReference type="ARBA" id="ARBA00022679"/>
    </source>
</evidence>
<proteinExistence type="predicted"/>
<keyword evidence="6" id="KW-0597">Phosphoprotein</keyword>
<dbReference type="Gene3D" id="3.90.1750.10">
    <property type="entry name" value="Hect, E3 ligase catalytic domains"/>
    <property type="match status" value="1"/>
</dbReference>
<accession>A0A3Q2Y705</accession>
<comment type="catalytic activity">
    <reaction evidence="1">
        <text>S-ubiquitinyl-[E2 ubiquitin-conjugating enzyme]-L-cysteine + [acceptor protein]-L-lysine = [E2 ubiquitin-conjugating enzyme]-L-cysteine + N(6)-ubiquitinyl-[acceptor protein]-L-lysine.</text>
        <dbReference type="EC" id="2.3.2.26"/>
    </reaction>
</comment>